<reference evidence="2 3" key="1">
    <citation type="submission" date="2021-11" db="EMBL/GenBank/DDBJ databases">
        <title>Aliifidinibius sp. nov., a new bacterium isolated from saline soil.</title>
        <authorList>
            <person name="Galisteo C."/>
            <person name="De La Haba R."/>
            <person name="Sanchez-Porro C."/>
            <person name="Ventosa A."/>
        </authorList>
    </citation>
    <scope>NUCLEOTIDE SEQUENCE [LARGE SCALE GENOMIC DNA]</scope>
    <source>
        <strain evidence="2 3">KACC 190600</strain>
    </source>
</reference>
<keyword evidence="3" id="KW-1185">Reference proteome</keyword>
<keyword evidence="1" id="KW-0812">Transmembrane</keyword>
<accession>A0ABT3PXY9</accession>
<organism evidence="2 3">
    <name type="scientific">Fodinibius salicampi</name>
    <dbReference type="NCBI Taxonomy" id="1920655"/>
    <lineage>
        <taxon>Bacteria</taxon>
        <taxon>Pseudomonadati</taxon>
        <taxon>Balneolota</taxon>
        <taxon>Balneolia</taxon>
        <taxon>Balneolales</taxon>
        <taxon>Balneolaceae</taxon>
        <taxon>Fodinibius</taxon>
    </lineage>
</organism>
<keyword evidence="1" id="KW-1133">Transmembrane helix</keyword>
<dbReference type="PANTHER" id="PTHR31876:SF26">
    <property type="entry name" value="PROTEIN LIKE COV 2"/>
    <property type="match status" value="1"/>
</dbReference>
<gene>
    <name evidence="2" type="ORF">LQ318_07020</name>
</gene>
<protein>
    <submittedName>
        <fullName evidence="2">DUF502 domain-containing protein</fullName>
    </submittedName>
</protein>
<evidence type="ECO:0000256" key="1">
    <source>
        <dbReference type="SAM" id="Phobius"/>
    </source>
</evidence>
<keyword evidence="1" id="KW-0472">Membrane</keyword>
<name>A0ABT3PXY9_9BACT</name>
<feature type="transmembrane region" description="Helical" evidence="1">
    <location>
        <begin position="12"/>
        <end position="31"/>
    </location>
</feature>
<comment type="caution">
    <text evidence="2">The sequence shown here is derived from an EMBL/GenBank/DDBJ whole genome shotgun (WGS) entry which is preliminary data.</text>
</comment>
<dbReference type="PANTHER" id="PTHR31876">
    <property type="entry name" value="COV-LIKE PROTEIN 1"/>
    <property type="match status" value="1"/>
</dbReference>
<feature type="transmembrane region" description="Helical" evidence="1">
    <location>
        <begin position="51"/>
        <end position="76"/>
    </location>
</feature>
<proteinExistence type="predicted"/>
<dbReference type="Pfam" id="PF04367">
    <property type="entry name" value="DUF502"/>
    <property type="match status" value="1"/>
</dbReference>
<dbReference type="EMBL" id="JAJNDC010000001">
    <property type="protein sequence ID" value="MCW9712651.1"/>
    <property type="molecule type" value="Genomic_DNA"/>
</dbReference>
<dbReference type="RefSeq" id="WP_265788762.1">
    <property type="nucleotide sequence ID" value="NZ_BAABRS010000001.1"/>
</dbReference>
<sequence>MRPILNNFFRGLLLVFPLGATVYIIYSAIIWSNRVLNNLLFEWLNIDIPGLGIITVFLGISVIGYIFSLTFTRPLVTYFERLLRRVPIIKIIYTALKDLTEAFVGDKKRFNKPVMVDFGDTTIQRMGFVTQKDLSELGITDRVAVYCPHSYNFSGNLYFVPSDNVHPLDIDSTSIMKYIVSGGITNIEASKS</sequence>
<evidence type="ECO:0000313" key="3">
    <source>
        <dbReference type="Proteomes" id="UP001207337"/>
    </source>
</evidence>
<dbReference type="InterPro" id="IPR007462">
    <property type="entry name" value="COV1-like"/>
</dbReference>
<dbReference type="Proteomes" id="UP001207337">
    <property type="component" value="Unassembled WGS sequence"/>
</dbReference>
<evidence type="ECO:0000313" key="2">
    <source>
        <dbReference type="EMBL" id="MCW9712651.1"/>
    </source>
</evidence>